<dbReference type="Gene3D" id="1.10.238.10">
    <property type="entry name" value="EF-hand"/>
    <property type="match status" value="4"/>
</dbReference>
<dbReference type="Proteomes" id="UP001596391">
    <property type="component" value="Unassembled WGS sequence"/>
</dbReference>
<feature type="signal peptide" evidence="4">
    <location>
        <begin position="1"/>
        <end position="24"/>
    </location>
</feature>
<evidence type="ECO:0000256" key="3">
    <source>
        <dbReference type="SAM" id="MobiDB-lite"/>
    </source>
</evidence>
<feature type="domain" description="EF-hand" evidence="5">
    <location>
        <begin position="49"/>
        <end position="84"/>
    </location>
</feature>
<dbReference type="EMBL" id="JBHSWI010000001">
    <property type="protein sequence ID" value="MFC6646206.1"/>
    <property type="molecule type" value="Genomic_DNA"/>
</dbReference>
<organism evidence="6 7">
    <name type="scientific">Granulicella cerasi</name>
    <dbReference type="NCBI Taxonomy" id="741063"/>
    <lineage>
        <taxon>Bacteria</taxon>
        <taxon>Pseudomonadati</taxon>
        <taxon>Acidobacteriota</taxon>
        <taxon>Terriglobia</taxon>
        <taxon>Terriglobales</taxon>
        <taxon>Acidobacteriaceae</taxon>
        <taxon>Granulicella</taxon>
    </lineage>
</organism>
<keyword evidence="2" id="KW-0677">Repeat</keyword>
<dbReference type="RefSeq" id="WP_263369900.1">
    <property type="nucleotide sequence ID" value="NZ_JAGSYD010000001.1"/>
</dbReference>
<feature type="domain" description="EF-hand" evidence="5">
    <location>
        <begin position="107"/>
        <end position="142"/>
    </location>
</feature>
<dbReference type="InterPro" id="IPR011992">
    <property type="entry name" value="EF-hand-dom_pair"/>
</dbReference>
<protein>
    <submittedName>
        <fullName evidence="6">EF-hand domain-containing protein</fullName>
    </submittedName>
</protein>
<evidence type="ECO:0000313" key="6">
    <source>
        <dbReference type="EMBL" id="MFC6646206.1"/>
    </source>
</evidence>
<keyword evidence="4" id="KW-0732">Signal</keyword>
<dbReference type="PROSITE" id="PS00018">
    <property type="entry name" value="EF_HAND_1"/>
    <property type="match status" value="2"/>
</dbReference>
<name>A0ABW1ZAH8_9BACT</name>
<dbReference type="InterPro" id="IPR002048">
    <property type="entry name" value="EF_hand_dom"/>
</dbReference>
<evidence type="ECO:0000256" key="2">
    <source>
        <dbReference type="ARBA" id="ARBA00022737"/>
    </source>
</evidence>
<sequence>MKRAGAIGLLAAMAAVCAPQAVWAQGPGGGPRMVLKALDTDGDGTLSAAEIAAASKSLLTLDTNGDGQITNDELSKRPENAGASAEDLVKQLMLLDKNGDGVLTADELPARMQNLMERADANKDGKITPDEIRAMARKQGMPAGRTEPGRAGGMFRMDPILAALDLNHDGILEADEIAAAPKSLLTLDKNADGQLTPDEIRVKQMSPEERVNHMIDEWDTNKDGKLSKAEMPDRMQAMFEKIDTNGDGFADKAELLEFYKNNPQMGGRPQQGGEQKPAEEKH</sequence>
<evidence type="ECO:0000313" key="7">
    <source>
        <dbReference type="Proteomes" id="UP001596391"/>
    </source>
</evidence>
<dbReference type="PANTHER" id="PTHR10827">
    <property type="entry name" value="RETICULOCALBIN"/>
    <property type="match status" value="1"/>
</dbReference>
<keyword evidence="7" id="KW-1185">Reference proteome</keyword>
<reference evidence="7" key="1">
    <citation type="journal article" date="2019" name="Int. J. Syst. Evol. Microbiol.">
        <title>The Global Catalogue of Microorganisms (GCM) 10K type strain sequencing project: providing services to taxonomists for standard genome sequencing and annotation.</title>
        <authorList>
            <consortium name="The Broad Institute Genomics Platform"/>
            <consortium name="The Broad Institute Genome Sequencing Center for Infectious Disease"/>
            <person name="Wu L."/>
            <person name="Ma J."/>
        </authorList>
    </citation>
    <scope>NUCLEOTIDE SEQUENCE [LARGE SCALE GENOMIC DNA]</scope>
    <source>
        <strain evidence="7">CGMCC 1.16026</strain>
    </source>
</reference>
<comment type="caution">
    <text evidence="6">The sequence shown here is derived from an EMBL/GenBank/DDBJ whole genome shotgun (WGS) entry which is preliminary data.</text>
</comment>
<evidence type="ECO:0000256" key="1">
    <source>
        <dbReference type="ARBA" id="ARBA00022723"/>
    </source>
</evidence>
<feature type="chain" id="PRO_5047501291" evidence="4">
    <location>
        <begin position="25"/>
        <end position="282"/>
    </location>
</feature>
<accession>A0ABW1ZAH8</accession>
<proteinExistence type="predicted"/>
<dbReference type="SMART" id="SM00054">
    <property type="entry name" value="EFh"/>
    <property type="match status" value="6"/>
</dbReference>
<dbReference type="SUPFAM" id="SSF47473">
    <property type="entry name" value="EF-hand"/>
    <property type="match status" value="2"/>
</dbReference>
<dbReference type="Pfam" id="PF13833">
    <property type="entry name" value="EF-hand_8"/>
    <property type="match status" value="1"/>
</dbReference>
<gene>
    <name evidence="6" type="ORF">ACFQBQ_11555</name>
</gene>
<dbReference type="PANTHER" id="PTHR10827:SF98">
    <property type="entry name" value="45 KDA CALCIUM-BINDING PROTEIN"/>
    <property type="match status" value="1"/>
</dbReference>
<dbReference type="PROSITE" id="PS50222">
    <property type="entry name" value="EF_HAND_2"/>
    <property type="match status" value="3"/>
</dbReference>
<dbReference type="InterPro" id="IPR018247">
    <property type="entry name" value="EF_Hand_1_Ca_BS"/>
</dbReference>
<feature type="domain" description="EF-hand" evidence="5">
    <location>
        <begin position="230"/>
        <end position="265"/>
    </location>
</feature>
<evidence type="ECO:0000259" key="5">
    <source>
        <dbReference type="PROSITE" id="PS50222"/>
    </source>
</evidence>
<evidence type="ECO:0000256" key="4">
    <source>
        <dbReference type="SAM" id="SignalP"/>
    </source>
</evidence>
<feature type="region of interest" description="Disordered" evidence="3">
    <location>
        <begin position="258"/>
        <end position="282"/>
    </location>
</feature>
<dbReference type="Pfam" id="PF13202">
    <property type="entry name" value="EF-hand_5"/>
    <property type="match status" value="5"/>
</dbReference>
<keyword evidence="1" id="KW-0479">Metal-binding</keyword>